<dbReference type="InterPro" id="IPR001356">
    <property type="entry name" value="HD"/>
</dbReference>
<dbReference type="PRINTS" id="PR00024">
    <property type="entry name" value="HOMEOBOX"/>
</dbReference>
<dbReference type="InterPro" id="IPR020479">
    <property type="entry name" value="HD_metazoa"/>
</dbReference>
<dbReference type="SUPFAM" id="SSF46689">
    <property type="entry name" value="Homeodomain-like"/>
    <property type="match status" value="1"/>
</dbReference>
<keyword evidence="3" id="KW-0805">Transcription regulation</keyword>
<keyword evidence="5 9" id="KW-0371">Homeobox</keyword>
<proteinExistence type="predicted"/>
<dbReference type="GO" id="GO:0000978">
    <property type="term" value="F:RNA polymerase II cis-regulatory region sequence-specific DNA binding"/>
    <property type="evidence" value="ECO:0007669"/>
    <property type="project" value="TreeGrafter"/>
</dbReference>
<evidence type="ECO:0000313" key="12">
    <source>
        <dbReference type="EMBL" id="CAI9720788.1"/>
    </source>
</evidence>
<reference evidence="12" key="1">
    <citation type="submission" date="2023-08" db="EMBL/GenBank/DDBJ databases">
        <authorList>
            <person name="Alioto T."/>
            <person name="Alioto T."/>
            <person name="Gomez Garrido J."/>
        </authorList>
    </citation>
    <scope>NUCLEOTIDE SEQUENCE</scope>
</reference>
<evidence type="ECO:0000256" key="2">
    <source>
        <dbReference type="ARBA" id="ARBA00022473"/>
    </source>
</evidence>
<feature type="domain" description="Homeobox" evidence="11">
    <location>
        <begin position="135"/>
        <end position="195"/>
    </location>
</feature>
<dbReference type="PROSITE" id="PS50071">
    <property type="entry name" value="HOMEOBOX_2"/>
    <property type="match status" value="1"/>
</dbReference>
<keyword evidence="8 9" id="KW-0539">Nucleus</keyword>
<keyword evidence="7" id="KW-0804">Transcription</keyword>
<dbReference type="SMART" id="SM00389">
    <property type="entry name" value="HOX"/>
    <property type="match status" value="1"/>
</dbReference>
<evidence type="ECO:0000256" key="5">
    <source>
        <dbReference type="ARBA" id="ARBA00023155"/>
    </source>
</evidence>
<keyword evidence="2" id="KW-0217">Developmental protein</keyword>
<evidence type="ECO:0000313" key="13">
    <source>
        <dbReference type="Proteomes" id="UP001162480"/>
    </source>
</evidence>
<keyword evidence="6" id="KW-0010">Activator</keyword>
<evidence type="ECO:0000259" key="11">
    <source>
        <dbReference type="PROSITE" id="PS50071"/>
    </source>
</evidence>
<organism evidence="12 13">
    <name type="scientific">Octopus vulgaris</name>
    <name type="common">Common octopus</name>
    <dbReference type="NCBI Taxonomy" id="6645"/>
    <lineage>
        <taxon>Eukaryota</taxon>
        <taxon>Metazoa</taxon>
        <taxon>Spiralia</taxon>
        <taxon>Lophotrochozoa</taxon>
        <taxon>Mollusca</taxon>
        <taxon>Cephalopoda</taxon>
        <taxon>Coleoidea</taxon>
        <taxon>Octopodiformes</taxon>
        <taxon>Octopoda</taxon>
        <taxon>Incirrata</taxon>
        <taxon>Octopodidae</taxon>
        <taxon>Octopus</taxon>
    </lineage>
</organism>
<keyword evidence="4 9" id="KW-0238">DNA-binding</keyword>
<evidence type="ECO:0000256" key="3">
    <source>
        <dbReference type="ARBA" id="ARBA00023015"/>
    </source>
</evidence>
<dbReference type="InterPro" id="IPR017970">
    <property type="entry name" value="Homeobox_CS"/>
</dbReference>
<gene>
    <name evidence="12" type="ORF">OCTVUL_1B029821</name>
</gene>
<dbReference type="EMBL" id="OX597817">
    <property type="protein sequence ID" value="CAI9720788.1"/>
    <property type="molecule type" value="Genomic_DNA"/>
</dbReference>
<evidence type="ECO:0000256" key="1">
    <source>
        <dbReference type="ARBA" id="ARBA00004123"/>
    </source>
</evidence>
<evidence type="ECO:0000256" key="7">
    <source>
        <dbReference type="ARBA" id="ARBA00023163"/>
    </source>
</evidence>
<dbReference type="CDD" id="cd00086">
    <property type="entry name" value="homeodomain"/>
    <property type="match status" value="1"/>
</dbReference>
<evidence type="ECO:0000256" key="9">
    <source>
        <dbReference type="PROSITE-ProRule" id="PRU00108"/>
    </source>
</evidence>
<dbReference type="InterPro" id="IPR009057">
    <property type="entry name" value="Homeodomain-like_sf"/>
</dbReference>
<dbReference type="GO" id="GO:0045944">
    <property type="term" value="P:positive regulation of transcription by RNA polymerase II"/>
    <property type="evidence" value="ECO:0007669"/>
    <property type="project" value="InterPro"/>
</dbReference>
<dbReference type="Proteomes" id="UP001162480">
    <property type="component" value="Chromosome 4"/>
</dbReference>
<evidence type="ECO:0000256" key="8">
    <source>
        <dbReference type="ARBA" id="ARBA00023242"/>
    </source>
</evidence>
<dbReference type="PANTHER" id="PTHR24328:SF7">
    <property type="entry name" value="BUTTONLESS"/>
    <property type="match status" value="1"/>
</dbReference>
<evidence type="ECO:0000256" key="6">
    <source>
        <dbReference type="ARBA" id="ARBA00023159"/>
    </source>
</evidence>
<dbReference type="GO" id="GO:0000981">
    <property type="term" value="F:DNA-binding transcription factor activity, RNA polymerase II-specific"/>
    <property type="evidence" value="ECO:0007669"/>
    <property type="project" value="InterPro"/>
</dbReference>
<dbReference type="Pfam" id="PF00046">
    <property type="entry name" value="Homeodomain"/>
    <property type="match status" value="1"/>
</dbReference>
<sequence length="257" mass="28467">MDQRMYGMNAPALHHYPATFPTTYGLAQSFQRQTPFSSMYGAAGLGNSGLGYSAHQAASEWGFHHGVAGHVSGHSLVGGGANSVPYCDSINSSSYATPFSAIHPVSLAMQSATTNISSKSSDSHNSSSYKLDLTTKPRKERTAFTKHQIRELEKEFAIHNYLTRLRRYEIAVALDLTERQVKVWFQNRRMKWKRVKGAQLVKDKVTGQLKPLMTSSVTSTGSPIRAYGDSLKEGNSVIKQTDFDYHDEVKEKLAKQS</sequence>
<dbReference type="PANTHER" id="PTHR24328">
    <property type="entry name" value="HOMEOBOX PROTEIN MOX"/>
    <property type="match status" value="1"/>
</dbReference>
<name>A0AA36F305_OCTVU</name>
<dbReference type="GO" id="GO:0005634">
    <property type="term" value="C:nucleus"/>
    <property type="evidence" value="ECO:0007669"/>
    <property type="project" value="UniProtKB-SubCell"/>
</dbReference>
<accession>A0AA36F305</accession>
<keyword evidence="13" id="KW-1185">Reference proteome</keyword>
<comment type="subcellular location">
    <subcellularLocation>
        <location evidence="1 9 10">Nucleus</location>
    </subcellularLocation>
</comment>
<dbReference type="PROSITE" id="PS00027">
    <property type="entry name" value="HOMEOBOX_1"/>
    <property type="match status" value="1"/>
</dbReference>
<evidence type="ECO:0000256" key="10">
    <source>
        <dbReference type="RuleBase" id="RU000682"/>
    </source>
</evidence>
<feature type="DNA-binding region" description="Homeobox" evidence="9">
    <location>
        <begin position="137"/>
        <end position="196"/>
    </location>
</feature>
<dbReference type="AlphaFoldDB" id="A0AA36F305"/>
<evidence type="ECO:0000256" key="4">
    <source>
        <dbReference type="ARBA" id="ARBA00023125"/>
    </source>
</evidence>
<dbReference type="Gene3D" id="1.10.10.60">
    <property type="entry name" value="Homeodomain-like"/>
    <property type="match status" value="1"/>
</dbReference>
<dbReference type="InterPro" id="IPR042634">
    <property type="entry name" value="MOX-1/MOX-2"/>
</dbReference>
<protein>
    <submittedName>
        <fullName evidence="12">Transcription factor Mox</fullName>
    </submittedName>
</protein>